<dbReference type="RefSeq" id="WP_113946416.1">
    <property type="nucleotide sequence ID" value="NZ_JBHEEG010000001.1"/>
</dbReference>
<evidence type="ECO:0000313" key="3">
    <source>
        <dbReference type="Proteomes" id="UP000252893"/>
    </source>
</evidence>
<evidence type="ECO:0000313" key="2">
    <source>
        <dbReference type="EMBL" id="RBO89308.1"/>
    </source>
</evidence>
<feature type="region of interest" description="Disordered" evidence="1">
    <location>
        <begin position="140"/>
        <end position="159"/>
    </location>
</feature>
<accession>A0A366DJ94</accession>
<dbReference type="Proteomes" id="UP000252893">
    <property type="component" value="Unassembled WGS sequence"/>
</dbReference>
<organism evidence="2 3">
    <name type="scientific">Pseudochrobactrum asaccharolyticum</name>
    <dbReference type="NCBI Taxonomy" id="354351"/>
    <lineage>
        <taxon>Bacteria</taxon>
        <taxon>Pseudomonadati</taxon>
        <taxon>Pseudomonadota</taxon>
        <taxon>Alphaproteobacteria</taxon>
        <taxon>Hyphomicrobiales</taxon>
        <taxon>Brucellaceae</taxon>
        <taxon>Pseudochrobactrum</taxon>
    </lineage>
</organism>
<dbReference type="OrthoDB" id="7509188at2"/>
<sequence length="159" mass="17348">MTKYIKKPFAGQVRDFRLDIGALRELQGTCDAGVSTILARLMSHQPQAKDRKQPQPDQYVQGIADPDFIADLNLYGMFRNIGGDWRVDDVRETIRLGLIGGGMTPSDAYLLVATYVDARPLAENISLAAEVLLHAVIGDPDDSVGKPEAETETTAQMSA</sequence>
<dbReference type="EMBL" id="QNRH01000016">
    <property type="protein sequence ID" value="RBO89308.1"/>
    <property type="molecule type" value="Genomic_DNA"/>
</dbReference>
<protein>
    <submittedName>
        <fullName evidence="2">Tail tube GTA-gp10-like protein</fullName>
    </submittedName>
</protein>
<keyword evidence="3" id="KW-1185">Reference proteome</keyword>
<comment type="caution">
    <text evidence="2">The sequence shown here is derived from an EMBL/GenBank/DDBJ whole genome shotgun (WGS) entry which is preliminary data.</text>
</comment>
<evidence type="ECO:0000256" key="1">
    <source>
        <dbReference type="SAM" id="MobiDB-lite"/>
    </source>
</evidence>
<name>A0A366DJ94_9HYPH</name>
<dbReference type="InterPro" id="IPR021791">
    <property type="entry name" value="Phage_TAC_11"/>
</dbReference>
<reference evidence="2 3" key="1">
    <citation type="submission" date="2018-06" db="EMBL/GenBank/DDBJ databases">
        <title>Genomic Encyclopedia of Type Strains, Phase IV (KMG-IV): sequencing the most valuable type-strain genomes for metagenomic binning, comparative biology and taxonomic classification.</title>
        <authorList>
            <person name="Goeker M."/>
        </authorList>
    </citation>
    <scope>NUCLEOTIDE SEQUENCE [LARGE SCALE GENOMIC DNA]</scope>
    <source>
        <strain evidence="2 3">DSM 25619</strain>
    </source>
</reference>
<dbReference type="AlphaFoldDB" id="A0A366DJ94"/>
<dbReference type="Pfam" id="PF11836">
    <property type="entry name" value="Phage_TAC_11"/>
    <property type="match status" value="2"/>
</dbReference>
<gene>
    <name evidence="2" type="ORF">DFR47_11636</name>
</gene>
<proteinExistence type="predicted"/>